<dbReference type="SUPFAM" id="SSF52540">
    <property type="entry name" value="P-loop containing nucleoside triphosphate hydrolases"/>
    <property type="match status" value="1"/>
</dbReference>
<accession>A0A317PY53</accession>
<evidence type="ECO:0000256" key="3">
    <source>
        <dbReference type="ARBA" id="ARBA00022806"/>
    </source>
</evidence>
<dbReference type="GO" id="GO:0003677">
    <property type="term" value="F:DNA binding"/>
    <property type="evidence" value="ECO:0007669"/>
    <property type="project" value="InterPro"/>
</dbReference>
<comment type="caution">
    <text evidence="7">The sequence shown here is derived from an EMBL/GenBank/DDBJ whole genome shotgun (WGS) entry which is preliminary data.</text>
</comment>
<dbReference type="GO" id="GO:0005524">
    <property type="term" value="F:ATP binding"/>
    <property type="evidence" value="ECO:0007669"/>
    <property type="project" value="UniProtKB-KW"/>
</dbReference>
<keyword evidence="8" id="KW-1185">Reference proteome</keyword>
<protein>
    <recommendedName>
        <fullName evidence="5">DNA 3'-5' helicase II</fullName>
    </recommendedName>
</protein>
<sequence length="466" mass="53229">MKILSNHQATREQLPIVSRNISGVVVIRGAAGSGKTTSALLRLTAIVNTLSFRRRIDNNRNPIKTLVLSFNRTLSGYIEGLINDSIQTGAIPVEVENDTFANWARRYIGTSLIEERERDSYLCRRCTDLGYDIDFILGEIDYARGRFRSNELERYLTVERTGRGLSPQVTRTTRQQLIDIIREYEQYLNNRGLDDWHTQCEKMISNPCLNYDIIVVDETQDFSANQIRAILNNLSDDYYLTFVIDTIQRLYPRGFTWTETGLDMRNAAYFRLGENHRNTIEIAEFAASITHGLTIDDDGSISDFRQATRHGPKPVVCKGLYSQQLKYALDYIEEKVDLSKESVAFLKPKGGGWFSEIEKALNTRKLPYITITKNKIWSRGPENIALSTMNSAKGLEFDHVIILGLSVANMQHQDEETDDKLQQLRRLLAMAISRARESVIIGYKESEKTDLVDYFIDGTFDEVTLS</sequence>
<feature type="domain" description="UvrD-like helicase C-terminal" evidence="6">
    <location>
        <begin position="382"/>
        <end position="445"/>
    </location>
</feature>
<dbReference type="PANTHER" id="PTHR11070:SF2">
    <property type="entry name" value="ATP-DEPENDENT DNA HELICASE SRS2"/>
    <property type="match status" value="1"/>
</dbReference>
<evidence type="ECO:0000256" key="5">
    <source>
        <dbReference type="ARBA" id="ARBA00034923"/>
    </source>
</evidence>
<name>A0A317PY53_9ENTR</name>
<dbReference type="Pfam" id="PF13361">
    <property type="entry name" value="UvrD_C"/>
    <property type="match status" value="1"/>
</dbReference>
<dbReference type="Gene3D" id="3.40.50.300">
    <property type="entry name" value="P-loop containing nucleotide triphosphate hydrolases"/>
    <property type="match status" value="2"/>
</dbReference>
<dbReference type="InterPro" id="IPR027417">
    <property type="entry name" value="P-loop_NTPase"/>
</dbReference>
<evidence type="ECO:0000256" key="4">
    <source>
        <dbReference type="ARBA" id="ARBA00022840"/>
    </source>
</evidence>
<keyword evidence="3 7" id="KW-0347">Helicase</keyword>
<dbReference type="Proteomes" id="UP000246744">
    <property type="component" value="Unassembled WGS sequence"/>
</dbReference>
<dbReference type="EMBL" id="QGTS01000010">
    <property type="protein sequence ID" value="PWW06801.1"/>
    <property type="molecule type" value="Genomic_DNA"/>
</dbReference>
<proteinExistence type="predicted"/>
<keyword evidence="4" id="KW-0067">ATP-binding</keyword>
<organism evidence="7 8">
    <name type="scientific">Mangrovibacter plantisponsor</name>
    <dbReference type="NCBI Taxonomy" id="451513"/>
    <lineage>
        <taxon>Bacteria</taxon>
        <taxon>Pseudomonadati</taxon>
        <taxon>Pseudomonadota</taxon>
        <taxon>Gammaproteobacteria</taxon>
        <taxon>Enterobacterales</taxon>
        <taxon>Enterobacteriaceae</taxon>
        <taxon>Mangrovibacter</taxon>
    </lineage>
</organism>
<evidence type="ECO:0000313" key="7">
    <source>
        <dbReference type="EMBL" id="PWW06801.1"/>
    </source>
</evidence>
<gene>
    <name evidence="7" type="ORF">DES37_110208</name>
</gene>
<dbReference type="GO" id="GO:0043138">
    <property type="term" value="F:3'-5' DNA helicase activity"/>
    <property type="evidence" value="ECO:0007669"/>
    <property type="project" value="TreeGrafter"/>
</dbReference>
<dbReference type="OrthoDB" id="5298826at2"/>
<keyword evidence="1" id="KW-0547">Nucleotide-binding</keyword>
<evidence type="ECO:0000259" key="6">
    <source>
        <dbReference type="Pfam" id="PF13361"/>
    </source>
</evidence>
<reference evidence="7 8" key="1">
    <citation type="submission" date="2018-05" db="EMBL/GenBank/DDBJ databases">
        <title>Genomic Encyclopedia of Type Strains, Phase IV (KMG-IV): sequencing the most valuable type-strain genomes for metagenomic binning, comparative biology and taxonomic classification.</title>
        <authorList>
            <person name="Goeker M."/>
        </authorList>
    </citation>
    <scope>NUCLEOTIDE SEQUENCE [LARGE SCALE GENOMIC DNA]</scope>
    <source>
        <strain evidence="7 8">DSM 19579</strain>
    </source>
</reference>
<evidence type="ECO:0000256" key="1">
    <source>
        <dbReference type="ARBA" id="ARBA00022741"/>
    </source>
</evidence>
<dbReference type="PANTHER" id="PTHR11070">
    <property type="entry name" value="UVRD / RECB / PCRA DNA HELICASE FAMILY MEMBER"/>
    <property type="match status" value="1"/>
</dbReference>
<keyword evidence="2" id="KW-0378">Hydrolase</keyword>
<dbReference type="InterPro" id="IPR000212">
    <property type="entry name" value="DNA_helicase_UvrD/REP"/>
</dbReference>
<dbReference type="GO" id="GO:0000725">
    <property type="term" value="P:recombinational repair"/>
    <property type="evidence" value="ECO:0007669"/>
    <property type="project" value="TreeGrafter"/>
</dbReference>
<evidence type="ECO:0000256" key="2">
    <source>
        <dbReference type="ARBA" id="ARBA00022801"/>
    </source>
</evidence>
<dbReference type="InterPro" id="IPR014017">
    <property type="entry name" value="DNA_helicase_UvrD-like_C"/>
</dbReference>
<dbReference type="AlphaFoldDB" id="A0A317PY53"/>
<dbReference type="RefSeq" id="WP_110027039.1">
    <property type="nucleotide sequence ID" value="NZ_QGTS01000010.1"/>
</dbReference>
<evidence type="ECO:0000313" key="8">
    <source>
        <dbReference type="Proteomes" id="UP000246744"/>
    </source>
</evidence>
<dbReference type="GO" id="GO:0016787">
    <property type="term" value="F:hydrolase activity"/>
    <property type="evidence" value="ECO:0007669"/>
    <property type="project" value="UniProtKB-KW"/>
</dbReference>